<comment type="caution">
    <text evidence="2">The sequence shown here is derived from an EMBL/GenBank/DDBJ whole genome shotgun (WGS) entry which is preliminary data.</text>
</comment>
<dbReference type="Proteomes" id="UP000626109">
    <property type="component" value="Unassembled WGS sequence"/>
</dbReference>
<protein>
    <submittedName>
        <fullName evidence="2">Uncharacterized protein</fullName>
    </submittedName>
</protein>
<dbReference type="PANTHER" id="PTHR47936:SF1">
    <property type="entry name" value="PENTATRICOPEPTIDE REPEAT-CONTAINING PROTEIN GUN1, CHLOROPLASTIC"/>
    <property type="match status" value="1"/>
</dbReference>
<evidence type="ECO:0000313" key="3">
    <source>
        <dbReference type="Proteomes" id="UP000626109"/>
    </source>
</evidence>
<dbReference type="Gene3D" id="1.25.40.10">
    <property type="entry name" value="Tetratricopeptide repeat domain"/>
    <property type="match status" value="1"/>
</dbReference>
<evidence type="ECO:0000256" key="1">
    <source>
        <dbReference type="ARBA" id="ARBA00022737"/>
    </source>
</evidence>
<dbReference type="Pfam" id="PF01535">
    <property type="entry name" value="PPR"/>
    <property type="match status" value="1"/>
</dbReference>
<proteinExistence type="predicted"/>
<dbReference type="InterPro" id="IPR011990">
    <property type="entry name" value="TPR-like_helical_dom_sf"/>
</dbReference>
<gene>
    <name evidence="2" type="ORF">PGLA2088_LOCUS12254</name>
</gene>
<organism evidence="2 3">
    <name type="scientific">Polarella glacialis</name>
    <name type="common">Dinoflagellate</name>
    <dbReference type="NCBI Taxonomy" id="89957"/>
    <lineage>
        <taxon>Eukaryota</taxon>
        <taxon>Sar</taxon>
        <taxon>Alveolata</taxon>
        <taxon>Dinophyceae</taxon>
        <taxon>Suessiales</taxon>
        <taxon>Suessiaceae</taxon>
        <taxon>Polarella</taxon>
    </lineage>
</organism>
<dbReference type="InterPro" id="IPR002885">
    <property type="entry name" value="PPR_rpt"/>
</dbReference>
<accession>A0A813IV09</accession>
<sequence>MPEARVVLNQITYSADISACEKDGQWQLALHSLGLMPSVRLVPDEITYSAAISACGKGSQWNEVSYNAAISVCERSHYSERGLQLLWETKGRGPMTPASLLQLSMRLR</sequence>
<reference evidence="2" key="1">
    <citation type="submission" date="2021-02" db="EMBL/GenBank/DDBJ databases">
        <authorList>
            <person name="Dougan E. K."/>
            <person name="Rhodes N."/>
            <person name="Thang M."/>
            <person name="Chan C."/>
        </authorList>
    </citation>
    <scope>NUCLEOTIDE SEQUENCE</scope>
</reference>
<evidence type="ECO:0000313" key="2">
    <source>
        <dbReference type="EMBL" id="CAE8656586.1"/>
    </source>
</evidence>
<dbReference type="AlphaFoldDB" id="A0A813IV09"/>
<name>A0A813IV09_POLGL</name>
<dbReference type="EMBL" id="CAJNNW010014411">
    <property type="protein sequence ID" value="CAE8656586.1"/>
    <property type="molecule type" value="Genomic_DNA"/>
</dbReference>
<keyword evidence="1" id="KW-0677">Repeat</keyword>
<dbReference type="PANTHER" id="PTHR47936">
    <property type="entry name" value="PPR_LONG DOMAIN-CONTAINING PROTEIN"/>
    <property type="match status" value="1"/>
</dbReference>